<evidence type="ECO:0000256" key="3">
    <source>
        <dbReference type="ARBA" id="ARBA00025358"/>
    </source>
</evidence>
<comment type="similarity">
    <text evidence="1">Belongs to the GerPA/GerPF family.</text>
</comment>
<organism evidence="4 5">
    <name type="scientific">Bacillus mobilis</name>
    <dbReference type="NCBI Taxonomy" id="2026190"/>
    <lineage>
        <taxon>Bacteria</taxon>
        <taxon>Bacillati</taxon>
        <taxon>Bacillota</taxon>
        <taxon>Bacilli</taxon>
        <taxon>Bacillales</taxon>
        <taxon>Bacillaceae</taxon>
        <taxon>Bacillus</taxon>
        <taxon>Bacillus cereus group</taxon>
    </lineage>
</organism>
<proteinExistence type="inferred from homology"/>
<comment type="function">
    <text evidence="3">Required for the formation of functionally normal spores. Could be involved in the establishment of normal spore coat structure and/or permeability, which allows the access of germinants to their receptor.</text>
</comment>
<dbReference type="Pfam" id="PF10676">
    <property type="entry name" value="gerPA"/>
    <property type="match status" value="1"/>
</dbReference>
<evidence type="ECO:0000313" key="4">
    <source>
        <dbReference type="EMBL" id="SME17097.1"/>
    </source>
</evidence>
<dbReference type="EMBL" id="FWZD01000056">
    <property type="protein sequence ID" value="SME17097.1"/>
    <property type="molecule type" value="Genomic_DNA"/>
</dbReference>
<protein>
    <submittedName>
        <fullName evidence="4">Putative spore germination protein GerPF</fullName>
    </submittedName>
</protein>
<dbReference type="PANTHER" id="PTHR37808">
    <property type="entry name" value="SPORE GERMINATION PROTEIN-LIKE PROTEIN YDZR-RELATED"/>
    <property type="match status" value="1"/>
</dbReference>
<dbReference type="RefSeq" id="WP_088028824.1">
    <property type="nucleotide sequence ID" value="NZ_FWZD01000056.1"/>
</dbReference>
<evidence type="ECO:0000313" key="5">
    <source>
        <dbReference type="Proteomes" id="UP000194439"/>
    </source>
</evidence>
<evidence type="ECO:0000256" key="2">
    <source>
        <dbReference type="ARBA" id="ARBA00022544"/>
    </source>
</evidence>
<evidence type="ECO:0000256" key="1">
    <source>
        <dbReference type="ARBA" id="ARBA00008103"/>
    </source>
</evidence>
<accession>A0A1Y5ZWV4</accession>
<dbReference type="PANTHER" id="PTHR37808:SF1">
    <property type="entry name" value="SPORE GERMINATION PROTEIN-LIKE PROTEIN YDZR"/>
    <property type="match status" value="1"/>
</dbReference>
<name>A0A1Y5ZWV4_9BACI</name>
<dbReference type="InterPro" id="IPR019618">
    <property type="entry name" value="Spore_germination_GerPA"/>
</dbReference>
<dbReference type="AlphaFoldDB" id="A0A1Y5ZWV4"/>
<reference evidence="5" key="1">
    <citation type="submission" date="2017-04" db="EMBL/GenBank/DDBJ databases">
        <authorList>
            <person name="Criscuolo A."/>
        </authorList>
    </citation>
    <scope>NUCLEOTIDE SEQUENCE [LARGE SCALE GENOMIC DNA]</scope>
</reference>
<dbReference type="Proteomes" id="UP000194439">
    <property type="component" value="Unassembled WGS sequence"/>
</dbReference>
<sequence length="70" mass="7235">MPAIIEGIVIVKCSGNVNVGEGYNVTPISEEKGFHGSGSSNVGKQCIVYSGISVSNINDADTMEGQAFTL</sequence>
<keyword evidence="2" id="KW-0309">Germination</keyword>
<gene>
    <name evidence="4" type="primary">gerPF_2</name>
    <name evidence="4" type="ORF">BACERE00185_03155</name>
</gene>